<evidence type="ECO:0008006" key="4">
    <source>
        <dbReference type="Google" id="ProtNLM"/>
    </source>
</evidence>
<evidence type="ECO:0000256" key="1">
    <source>
        <dbReference type="SAM" id="Phobius"/>
    </source>
</evidence>
<dbReference type="HOGENOM" id="CLU_203878_0_0_9"/>
<comment type="caution">
    <text evidence="2">The sequence shown here is derived from an EMBL/GenBank/DDBJ whole genome shotgun (WGS) entry which is preliminary data.</text>
</comment>
<organism evidence="2 3">
    <name type="scientific">Lactobacillus ultunensis DSM 16047</name>
    <dbReference type="NCBI Taxonomy" id="525365"/>
    <lineage>
        <taxon>Bacteria</taxon>
        <taxon>Bacillati</taxon>
        <taxon>Bacillota</taxon>
        <taxon>Bacilli</taxon>
        <taxon>Lactobacillales</taxon>
        <taxon>Lactobacillaceae</taxon>
        <taxon>Lactobacillus</taxon>
    </lineage>
</organism>
<keyword evidence="3" id="KW-1185">Reference proteome</keyword>
<dbReference type="EMBL" id="ACGU01000070">
    <property type="protein sequence ID" value="EEJ71518.1"/>
    <property type="molecule type" value="Genomic_DNA"/>
</dbReference>
<proteinExistence type="predicted"/>
<protein>
    <recommendedName>
        <fullName evidence="4">Immunity protein</fullName>
    </recommendedName>
</protein>
<dbReference type="eggNOG" id="ENOG5032PKZ">
    <property type="taxonomic scope" value="Bacteria"/>
</dbReference>
<gene>
    <name evidence="2" type="ORF">HMPREF0548_1538</name>
</gene>
<name>C2EPE2_9LACO</name>
<keyword evidence="1" id="KW-1133">Transmembrane helix</keyword>
<reference evidence="2 3" key="1">
    <citation type="submission" date="2009-01" db="EMBL/GenBank/DDBJ databases">
        <authorList>
            <person name="Qin X."/>
            <person name="Bachman B."/>
            <person name="Battles P."/>
            <person name="Bell A."/>
            <person name="Bess C."/>
            <person name="Bickham C."/>
            <person name="Chaboub L."/>
            <person name="Chen D."/>
            <person name="Coyle M."/>
            <person name="Deiros D.R."/>
            <person name="Dinh H."/>
            <person name="Forbes L."/>
            <person name="Fowler G."/>
            <person name="Francisco L."/>
            <person name="Fu Q."/>
            <person name="Gubbala S."/>
            <person name="Hale W."/>
            <person name="Han Y."/>
            <person name="Hemphill L."/>
            <person name="Highlander S.K."/>
            <person name="Hirani K."/>
            <person name="Hogues M."/>
            <person name="Jackson L."/>
            <person name="Jakkamsetti A."/>
            <person name="Javaid M."/>
            <person name="Jiang H."/>
            <person name="Korchina V."/>
            <person name="Kovar C."/>
            <person name="Lara F."/>
            <person name="Lee S."/>
            <person name="Mata R."/>
            <person name="Mathew T."/>
            <person name="Moen C."/>
            <person name="Morales K."/>
            <person name="Munidasa M."/>
            <person name="Nazareth L."/>
            <person name="Ngo R."/>
            <person name="Nguyen L."/>
            <person name="Okwuonu G."/>
            <person name="Ongeri F."/>
            <person name="Patil S."/>
            <person name="Petrosino J."/>
            <person name="Pham C."/>
            <person name="Pham P."/>
            <person name="Pu L.-L."/>
            <person name="Puazo M."/>
            <person name="Raj R."/>
            <person name="Reid J."/>
            <person name="Rouhana J."/>
            <person name="Saada N."/>
            <person name="Shang Y."/>
            <person name="Simmons D."/>
            <person name="Thornton R."/>
            <person name="Warren J."/>
            <person name="Weissenberger G."/>
            <person name="Zhang J."/>
            <person name="Zhang L."/>
            <person name="Zhou C."/>
            <person name="Zhu D."/>
            <person name="Muzny D."/>
            <person name="Worley K."/>
            <person name="Gibbs R."/>
        </authorList>
    </citation>
    <scope>NUCLEOTIDE SEQUENCE [LARGE SCALE GENOMIC DNA]</scope>
    <source>
        <strain evidence="2 3">DSM 16047</strain>
    </source>
</reference>
<keyword evidence="1" id="KW-0472">Membrane</keyword>
<dbReference type="OrthoDB" id="9994459at2"/>
<evidence type="ECO:0000313" key="3">
    <source>
        <dbReference type="Proteomes" id="UP000005583"/>
    </source>
</evidence>
<accession>C2EPE2</accession>
<sequence>MMKIVILSVIGLLLIVGGCYTVFAAKKYFKHVRTQGTDNVFSPLAIYYGYAFGIMLALTGITILCQAFN</sequence>
<keyword evidence="1" id="KW-0812">Transmembrane</keyword>
<feature type="transmembrane region" description="Helical" evidence="1">
    <location>
        <begin position="48"/>
        <end position="68"/>
    </location>
</feature>
<dbReference type="RefSeq" id="WP_007126033.1">
    <property type="nucleotide sequence ID" value="NZ_AZFO01000006.1"/>
</dbReference>
<dbReference type="PATRIC" id="fig|525365.8.peg.1902"/>
<dbReference type="STRING" id="525365.HMPREF0548_1538"/>
<evidence type="ECO:0000313" key="2">
    <source>
        <dbReference type="EMBL" id="EEJ71518.1"/>
    </source>
</evidence>
<dbReference type="PROSITE" id="PS51257">
    <property type="entry name" value="PROKAR_LIPOPROTEIN"/>
    <property type="match status" value="1"/>
</dbReference>
<dbReference type="AlphaFoldDB" id="C2EPE2"/>
<dbReference type="Proteomes" id="UP000005583">
    <property type="component" value="Unassembled WGS sequence"/>
</dbReference>